<keyword evidence="6" id="KW-0694">RNA-binding</keyword>
<dbReference type="RefSeq" id="WP_147162717.1">
    <property type="nucleotide sequence ID" value="NZ_BJZO01000013.1"/>
</dbReference>
<keyword evidence="3 6" id="KW-0687">Ribonucleoprotein</keyword>
<evidence type="ECO:0000256" key="5">
    <source>
        <dbReference type="ARBA" id="ARBA00035294"/>
    </source>
</evidence>
<dbReference type="HAMAP" id="MF_00360">
    <property type="entry name" value="Ribosomal_bS6"/>
    <property type="match status" value="1"/>
</dbReference>
<dbReference type="InterPro" id="IPR000529">
    <property type="entry name" value="Ribosomal_bS6"/>
</dbReference>
<dbReference type="InterPro" id="IPR014717">
    <property type="entry name" value="Transl_elong_EF1B/ribsomal_bS6"/>
</dbReference>
<evidence type="ECO:0000256" key="2">
    <source>
        <dbReference type="ARBA" id="ARBA00022980"/>
    </source>
</evidence>
<keyword evidence="6" id="KW-0699">rRNA-binding</keyword>
<keyword evidence="9" id="KW-1185">Reference proteome</keyword>
<dbReference type="Pfam" id="PF01250">
    <property type="entry name" value="Ribosomal_S6"/>
    <property type="match status" value="1"/>
</dbReference>
<comment type="function">
    <text evidence="4 6">Binds together with bS18 to 16S ribosomal RNA.</text>
</comment>
<dbReference type="InterPro" id="IPR020814">
    <property type="entry name" value="Ribosomal_S6_plastid/chlpt"/>
</dbReference>
<dbReference type="GO" id="GO:0006412">
    <property type="term" value="P:translation"/>
    <property type="evidence" value="ECO:0007669"/>
    <property type="project" value="UniProtKB-UniRule"/>
</dbReference>
<dbReference type="PANTHER" id="PTHR21011">
    <property type="entry name" value="MITOCHONDRIAL 28S RIBOSOMAL PROTEIN S6"/>
    <property type="match status" value="1"/>
</dbReference>
<evidence type="ECO:0000256" key="4">
    <source>
        <dbReference type="ARBA" id="ARBA00035104"/>
    </source>
</evidence>
<reference evidence="8 9" key="1">
    <citation type="submission" date="2019-07" db="EMBL/GenBank/DDBJ databases">
        <title>Whole genome shotgun sequence of Rhodospirillum oryzae NBRC 107573.</title>
        <authorList>
            <person name="Hosoyama A."/>
            <person name="Uohara A."/>
            <person name="Ohji S."/>
            <person name="Ichikawa N."/>
        </authorList>
    </citation>
    <scope>NUCLEOTIDE SEQUENCE [LARGE SCALE GENOMIC DNA]</scope>
    <source>
        <strain evidence="8 9">NBRC 107573</strain>
    </source>
</reference>
<dbReference type="Gene3D" id="3.30.70.60">
    <property type="match status" value="1"/>
</dbReference>
<evidence type="ECO:0000256" key="1">
    <source>
        <dbReference type="ARBA" id="ARBA00009512"/>
    </source>
</evidence>
<evidence type="ECO:0000256" key="7">
    <source>
        <dbReference type="SAM" id="MobiDB-lite"/>
    </source>
</evidence>
<protein>
    <recommendedName>
        <fullName evidence="5 6">Small ribosomal subunit protein bS6</fullName>
    </recommendedName>
</protein>
<comment type="caution">
    <text evidence="8">The sequence shown here is derived from an EMBL/GenBank/DDBJ whole genome shotgun (WGS) entry which is preliminary data.</text>
</comment>
<proteinExistence type="inferred from homology"/>
<dbReference type="GO" id="GO:0070181">
    <property type="term" value="F:small ribosomal subunit rRNA binding"/>
    <property type="evidence" value="ECO:0007669"/>
    <property type="project" value="TreeGrafter"/>
</dbReference>
<accession>A0A512H5B1</accession>
<dbReference type="GO" id="GO:0003735">
    <property type="term" value="F:structural constituent of ribosome"/>
    <property type="evidence" value="ECO:0007669"/>
    <property type="project" value="InterPro"/>
</dbReference>
<dbReference type="PANTHER" id="PTHR21011:SF1">
    <property type="entry name" value="SMALL RIBOSOMAL SUBUNIT PROTEIN BS6M"/>
    <property type="match status" value="1"/>
</dbReference>
<evidence type="ECO:0000313" key="8">
    <source>
        <dbReference type="EMBL" id="GEO80665.1"/>
    </source>
</evidence>
<dbReference type="GO" id="GO:0022627">
    <property type="term" value="C:cytosolic small ribosomal subunit"/>
    <property type="evidence" value="ECO:0007669"/>
    <property type="project" value="TreeGrafter"/>
</dbReference>
<organism evidence="8 9">
    <name type="scientific">Pararhodospirillum oryzae</name>
    <dbReference type="NCBI Taxonomy" id="478448"/>
    <lineage>
        <taxon>Bacteria</taxon>
        <taxon>Pseudomonadati</taxon>
        <taxon>Pseudomonadota</taxon>
        <taxon>Alphaproteobacteria</taxon>
        <taxon>Rhodospirillales</taxon>
        <taxon>Rhodospirillaceae</taxon>
        <taxon>Pararhodospirillum</taxon>
    </lineage>
</organism>
<sequence length="152" mass="17556">MAFYECVLIARQDIATTQVDALGDEVTSIVSEGGGTVSKREYWGLRSLNFRIKKNRKGHYLLVNIDAPAPAVHELERRLRLNEDVIRHMVIRVDALDEGQSAMMQKNDRPERPNRRGERFGDRPERGERGERFPRGDRPDRGERRSQREGAE</sequence>
<dbReference type="EMBL" id="BJZO01000013">
    <property type="protein sequence ID" value="GEO80665.1"/>
    <property type="molecule type" value="Genomic_DNA"/>
</dbReference>
<dbReference type="AlphaFoldDB" id="A0A512H5B1"/>
<comment type="similarity">
    <text evidence="1 6">Belongs to the bacterial ribosomal protein bS6 family.</text>
</comment>
<keyword evidence="2 6" id="KW-0689">Ribosomal protein</keyword>
<dbReference type="InterPro" id="IPR035980">
    <property type="entry name" value="Ribosomal_bS6_sf"/>
</dbReference>
<dbReference type="SUPFAM" id="SSF54995">
    <property type="entry name" value="Ribosomal protein S6"/>
    <property type="match status" value="1"/>
</dbReference>
<evidence type="ECO:0000256" key="3">
    <source>
        <dbReference type="ARBA" id="ARBA00023274"/>
    </source>
</evidence>
<evidence type="ECO:0000313" key="9">
    <source>
        <dbReference type="Proteomes" id="UP000321567"/>
    </source>
</evidence>
<name>A0A512H5B1_9PROT</name>
<dbReference type="Proteomes" id="UP000321567">
    <property type="component" value="Unassembled WGS sequence"/>
</dbReference>
<feature type="region of interest" description="Disordered" evidence="7">
    <location>
        <begin position="97"/>
        <end position="152"/>
    </location>
</feature>
<feature type="compositionally biased region" description="Basic and acidic residues" evidence="7">
    <location>
        <begin position="106"/>
        <end position="152"/>
    </location>
</feature>
<evidence type="ECO:0000256" key="6">
    <source>
        <dbReference type="HAMAP-Rule" id="MF_00360"/>
    </source>
</evidence>
<dbReference type="NCBIfam" id="TIGR00166">
    <property type="entry name" value="S6"/>
    <property type="match status" value="1"/>
</dbReference>
<dbReference type="CDD" id="cd00473">
    <property type="entry name" value="bS6"/>
    <property type="match status" value="1"/>
</dbReference>
<dbReference type="OrthoDB" id="9812702at2"/>
<gene>
    <name evidence="6 8" type="primary">rpsF</name>
    <name evidence="8" type="ORF">ROR02_07960</name>
</gene>